<evidence type="ECO:0000256" key="4">
    <source>
        <dbReference type="ARBA" id="ARBA00038388"/>
    </source>
</evidence>
<dbReference type="AlphaFoldDB" id="Q025Q3"/>
<dbReference type="GO" id="GO:0098796">
    <property type="term" value="C:membrane protein complex"/>
    <property type="evidence" value="ECO:0007669"/>
    <property type="project" value="UniProtKB-ARBA"/>
</dbReference>
<dbReference type="FunFam" id="3.40.50.300:FF:000032">
    <property type="entry name" value="Export ABC transporter ATP-binding protein"/>
    <property type="match status" value="1"/>
</dbReference>
<dbReference type="GO" id="GO:0005524">
    <property type="term" value="F:ATP binding"/>
    <property type="evidence" value="ECO:0007669"/>
    <property type="project" value="UniProtKB-KW"/>
</dbReference>
<feature type="domain" description="ABC transporter" evidence="6">
    <location>
        <begin position="6"/>
        <end position="240"/>
    </location>
</feature>
<feature type="region of interest" description="Disordered" evidence="5">
    <location>
        <begin position="220"/>
        <end position="240"/>
    </location>
</feature>
<dbReference type="Pfam" id="PF00005">
    <property type="entry name" value="ABC_tran"/>
    <property type="match status" value="1"/>
</dbReference>
<dbReference type="GO" id="GO:0005886">
    <property type="term" value="C:plasma membrane"/>
    <property type="evidence" value="ECO:0007669"/>
    <property type="project" value="TreeGrafter"/>
</dbReference>
<proteinExistence type="inferred from homology"/>
<keyword evidence="2" id="KW-0547">Nucleotide-binding</keyword>
<reference evidence="7" key="1">
    <citation type="submission" date="2006-10" db="EMBL/GenBank/DDBJ databases">
        <title>Complete sequence of Solibacter usitatus Ellin6076.</title>
        <authorList>
            <consortium name="US DOE Joint Genome Institute"/>
            <person name="Copeland A."/>
            <person name="Lucas S."/>
            <person name="Lapidus A."/>
            <person name="Barry K."/>
            <person name="Detter J.C."/>
            <person name="Glavina del Rio T."/>
            <person name="Hammon N."/>
            <person name="Israni S."/>
            <person name="Dalin E."/>
            <person name="Tice H."/>
            <person name="Pitluck S."/>
            <person name="Thompson L.S."/>
            <person name="Brettin T."/>
            <person name="Bruce D."/>
            <person name="Han C."/>
            <person name="Tapia R."/>
            <person name="Gilna P."/>
            <person name="Schmutz J."/>
            <person name="Larimer F."/>
            <person name="Land M."/>
            <person name="Hauser L."/>
            <person name="Kyrpides N."/>
            <person name="Mikhailova N."/>
            <person name="Janssen P.H."/>
            <person name="Kuske C.R."/>
            <person name="Richardson P."/>
        </authorList>
    </citation>
    <scope>NUCLEOTIDE SEQUENCE</scope>
    <source>
        <strain evidence="7">Ellin6076</strain>
    </source>
</reference>
<evidence type="ECO:0000259" key="6">
    <source>
        <dbReference type="PROSITE" id="PS50893"/>
    </source>
</evidence>
<dbReference type="SMART" id="SM00382">
    <property type="entry name" value="AAA"/>
    <property type="match status" value="1"/>
</dbReference>
<dbReference type="InterPro" id="IPR017911">
    <property type="entry name" value="MacB-like_ATP-bd"/>
</dbReference>
<evidence type="ECO:0000256" key="3">
    <source>
        <dbReference type="ARBA" id="ARBA00022840"/>
    </source>
</evidence>
<dbReference type="PANTHER" id="PTHR24220:SF689">
    <property type="entry name" value="LIPOPROTEIN-RELEASING SYSTEM ATP-BINDING PROTEIN LOLD"/>
    <property type="match status" value="1"/>
</dbReference>
<dbReference type="InterPro" id="IPR003439">
    <property type="entry name" value="ABC_transporter-like_ATP-bd"/>
</dbReference>
<keyword evidence="1" id="KW-0813">Transport</keyword>
<keyword evidence="3" id="KW-0067">ATP-binding</keyword>
<dbReference type="SUPFAM" id="SSF52540">
    <property type="entry name" value="P-loop containing nucleoside triphosphate hydrolases"/>
    <property type="match status" value="1"/>
</dbReference>
<dbReference type="GO" id="GO:0016887">
    <property type="term" value="F:ATP hydrolysis activity"/>
    <property type="evidence" value="ECO:0007669"/>
    <property type="project" value="InterPro"/>
</dbReference>
<dbReference type="InterPro" id="IPR017871">
    <property type="entry name" value="ABC_transporter-like_CS"/>
</dbReference>
<dbReference type="Gene3D" id="3.40.50.300">
    <property type="entry name" value="P-loop containing nucleotide triphosphate hydrolases"/>
    <property type="match status" value="1"/>
</dbReference>
<dbReference type="InterPro" id="IPR003593">
    <property type="entry name" value="AAA+_ATPase"/>
</dbReference>
<dbReference type="PANTHER" id="PTHR24220">
    <property type="entry name" value="IMPORT ATP-BINDING PROTEIN"/>
    <property type="match status" value="1"/>
</dbReference>
<evidence type="ECO:0000256" key="2">
    <source>
        <dbReference type="ARBA" id="ARBA00022741"/>
    </source>
</evidence>
<accession>Q025Q3</accession>
<dbReference type="InterPro" id="IPR015854">
    <property type="entry name" value="ABC_transpr_LolD-like"/>
</dbReference>
<dbReference type="InParanoid" id="Q025Q3"/>
<evidence type="ECO:0000256" key="5">
    <source>
        <dbReference type="SAM" id="MobiDB-lite"/>
    </source>
</evidence>
<dbReference type="eggNOG" id="COG1136">
    <property type="taxonomic scope" value="Bacteria"/>
</dbReference>
<dbReference type="KEGG" id="sus:Acid_2277"/>
<organism evidence="7">
    <name type="scientific">Solibacter usitatus (strain Ellin6076)</name>
    <dbReference type="NCBI Taxonomy" id="234267"/>
    <lineage>
        <taxon>Bacteria</taxon>
        <taxon>Pseudomonadati</taxon>
        <taxon>Acidobacteriota</taxon>
        <taxon>Terriglobia</taxon>
        <taxon>Bryobacterales</taxon>
        <taxon>Solibacteraceae</taxon>
        <taxon>Candidatus Solibacter</taxon>
    </lineage>
</organism>
<dbReference type="STRING" id="234267.Acid_2277"/>
<name>Q025Q3_SOLUE</name>
<dbReference type="PROSITE" id="PS00211">
    <property type="entry name" value="ABC_TRANSPORTER_1"/>
    <property type="match status" value="1"/>
</dbReference>
<feature type="compositionally biased region" description="Polar residues" evidence="5">
    <location>
        <begin position="228"/>
        <end position="240"/>
    </location>
</feature>
<sequence>MPEAYIRARDLTKKYRSGDSDLVVFDRVNIDVERGEMLALVGESGAGKSTLLHLLGGLDSPSSGTIHYGSREITALAASEQSDFRNREIGFVWQIHYLLPEFTAQENVMMPLLIRGWVRQKAAAESLARLDEVGLGARATHRAGELSGGEQQRVVLARALVGKPSVLLADEPTGNLDFRTGEMIFQLLENLHRTHQLTSVFVTHNLSFARRCDRVLNMDKGGLVPDGPSNSQPESNPEYL</sequence>
<dbReference type="HOGENOM" id="CLU_000604_1_22_0"/>
<dbReference type="GO" id="GO:0022857">
    <property type="term" value="F:transmembrane transporter activity"/>
    <property type="evidence" value="ECO:0007669"/>
    <property type="project" value="TreeGrafter"/>
</dbReference>
<dbReference type="InterPro" id="IPR027417">
    <property type="entry name" value="P-loop_NTPase"/>
</dbReference>
<dbReference type="FunCoup" id="Q025Q3">
    <property type="interactions" value="395"/>
</dbReference>
<dbReference type="PROSITE" id="PS50893">
    <property type="entry name" value="ABC_TRANSPORTER_2"/>
    <property type="match status" value="1"/>
</dbReference>
<protein>
    <submittedName>
        <fullName evidence="7">ABC transporter related</fullName>
    </submittedName>
</protein>
<dbReference type="CDD" id="cd03255">
    <property type="entry name" value="ABC_MJ0796_LolCDE_FtsE"/>
    <property type="match status" value="1"/>
</dbReference>
<comment type="similarity">
    <text evidence="4">Belongs to the ABC transporter superfamily. Macrolide exporter (TC 3.A.1.122) family.</text>
</comment>
<gene>
    <name evidence="7" type="ordered locus">Acid_2277</name>
</gene>
<dbReference type="EMBL" id="CP000473">
    <property type="protein sequence ID" value="ABJ83266.1"/>
    <property type="molecule type" value="Genomic_DNA"/>
</dbReference>
<evidence type="ECO:0000256" key="1">
    <source>
        <dbReference type="ARBA" id="ARBA00022448"/>
    </source>
</evidence>
<evidence type="ECO:0000313" key="7">
    <source>
        <dbReference type="EMBL" id="ABJ83266.1"/>
    </source>
</evidence>
<dbReference type="OrthoDB" id="9791546at2"/>